<accession>A0A835HYB0</accession>
<feature type="non-terminal residue" evidence="3">
    <location>
        <position position="175"/>
    </location>
</feature>
<comment type="caution">
    <text evidence="3">The sequence shown here is derived from an EMBL/GenBank/DDBJ whole genome shotgun (WGS) entry which is preliminary data.</text>
</comment>
<dbReference type="EMBL" id="JADFTS010000005">
    <property type="protein sequence ID" value="KAF9606951.1"/>
    <property type="molecule type" value="Genomic_DNA"/>
</dbReference>
<dbReference type="SUPFAM" id="SSF51735">
    <property type="entry name" value="NAD(P)-binding Rossmann-fold domains"/>
    <property type="match status" value="1"/>
</dbReference>
<name>A0A835HYB0_9MAGN</name>
<dbReference type="InterPro" id="IPR002347">
    <property type="entry name" value="SDR_fam"/>
</dbReference>
<dbReference type="AlphaFoldDB" id="A0A835HYB0"/>
<keyword evidence="4" id="KW-1185">Reference proteome</keyword>
<evidence type="ECO:0000256" key="2">
    <source>
        <dbReference type="ARBA" id="ARBA00023002"/>
    </source>
</evidence>
<dbReference type="PANTHER" id="PTHR42898:SF6">
    <property type="entry name" value="NADP-DEPENDENT MANNITOL DEHYDROGENASE"/>
    <property type="match status" value="1"/>
</dbReference>
<gene>
    <name evidence="3" type="ORF">IFM89_030249</name>
</gene>
<evidence type="ECO:0000313" key="4">
    <source>
        <dbReference type="Proteomes" id="UP000631114"/>
    </source>
</evidence>
<dbReference type="OrthoDB" id="417891at2759"/>
<dbReference type="InterPro" id="IPR036291">
    <property type="entry name" value="NAD(P)-bd_dom_sf"/>
</dbReference>
<dbReference type="InterPro" id="IPR045000">
    <property type="entry name" value="TR"/>
</dbReference>
<organism evidence="3 4">
    <name type="scientific">Coptis chinensis</name>
    <dbReference type="NCBI Taxonomy" id="261450"/>
    <lineage>
        <taxon>Eukaryota</taxon>
        <taxon>Viridiplantae</taxon>
        <taxon>Streptophyta</taxon>
        <taxon>Embryophyta</taxon>
        <taxon>Tracheophyta</taxon>
        <taxon>Spermatophyta</taxon>
        <taxon>Magnoliopsida</taxon>
        <taxon>Ranunculales</taxon>
        <taxon>Ranunculaceae</taxon>
        <taxon>Coptidoideae</taxon>
        <taxon>Coptis</taxon>
    </lineage>
</organism>
<dbReference type="Gene3D" id="3.40.50.720">
    <property type="entry name" value="NAD(P)-binding Rossmann-like Domain"/>
    <property type="match status" value="1"/>
</dbReference>
<proteinExistence type="predicted"/>
<evidence type="ECO:0000256" key="1">
    <source>
        <dbReference type="ARBA" id="ARBA00022857"/>
    </source>
</evidence>
<dbReference type="GO" id="GO:0016491">
    <property type="term" value="F:oxidoreductase activity"/>
    <property type="evidence" value="ECO:0007669"/>
    <property type="project" value="UniProtKB-KW"/>
</dbReference>
<dbReference type="Pfam" id="PF00106">
    <property type="entry name" value="adh_short"/>
    <property type="match status" value="1"/>
</dbReference>
<evidence type="ECO:0000313" key="3">
    <source>
        <dbReference type="EMBL" id="KAF9606951.1"/>
    </source>
</evidence>
<keyword evidence="2" id="KW-0560">Oxidoreductase</keyword>
<sequence>IKTNLTWTNDKELYIIRKFAVCDLRKLKTREMEERTEKRWSLTGMTALVTGGTKGIGYAIVQELAGFGASIHTCSRNESELNLVVCDVSVRTQRQKLMEDASSIFKGKLNVFVSFLPFHQFNKLICSCIVASTSNTSYHIYEDLFRFGQPNQPPTYWPPSPDTIASLEGLMTIEQ</sequence>
<dbReference type="PANTHER" id="PTHR42898">
    <property type="entry name" value="TROPINONE REDUCTASE"/>
    <property type="match status" value="1"/>
</dbReference>
<keyword evidence="1" id="KW-0521">NADP</keyword>
<reference evidence="3 4" key="1">
    <citation type="submission" date="2020-10" db="EMBL/GenBank/DDBJ databases">
        <title>The Coptis chinensis genome and diversification of protoberbering-type alkaloids.</title>
        <authorList>
            <person name="Wang B."/>
            <person name="Shu S."/>
            <person name="Song C."/>
            <person name="Liu Y."/>
        </authorList>
    </citation>
    <scope>NUCLEOTIDE SEQUENCE [LARGE SCALE GENOMIC DNA]</scope>
    <source>
        <strain evidence="3">HL-2020</strain>
        <tissue evidence="3">Leaf</tissue>
    </source>
</reference>
<protein>
    <submittedName>
        <fullName evidence="3">Uncharacterized protein</fullName>
    </submittedName>
</protein>
<dbReference type="Proteomes" id="UP000631114">
    <property type="component" value="Unassembled WGS sequence"/>
</dbReference>